<gene>
    <name evidence="12" type="primary">LOC116293351</name>
</gene>
<evidence type="ECO:0000256" key="1">
    <source>
        <dbReference type="ARBA" id="ARBA00001947"/>
    </source>
</evidence>
<dbReference type="GO" id="GO:0005886">
    <property type="term" value="C:plasma membrane"/>
    <property type="evidence" value="ECO:0007669"/>
    <property type="project" value="TreeGrafter"/>
</dbReference>
<feature type="signal peptide" evidence="8">
    <location>
        <begin position="1"/>
        <end position="38"/>
    </location>
</feature>
<evidence type="ECO:0000313" key="12">
    <source>
        <dbReference type="RefSeq" id="XP_031556633.1"/>
    </source>
</evidence>
<feature type="domain" description="Peptidase M13 N-terminal" evidence="10">
    <location>
        <begin position="94"/>
        <end position="484"/>
    </location>
</feature>
<dbReference type="Gene3D" id="3.40.390.10">
    <property type="entry name" value="Collagenase (Catalytic Domain)"/>
    <property type="match status" value="1"/>
</dbReference>
<evidence type="ECO:0000256" key="8">
    <source>
        <dbReference type="SAM" id="SignalP"/>
    </source>
</evidence>
<dbReference type="PRINTS" id="PR00786">
    <property type="entry name" value="NEPRILYSIN"/>
</dbReference>
<dbReference type="PROSITE" id="PS51885">
    <property type="entry name" value="NEPRILYSIN"/>
    <property type="match status" value="1"/>
</dbReference>
<evidence type="ECO:0000256" key="5">
    <source>
        <dbReference type="ARBA" id="ARBA00022833"/>
    </source>
</evidence>
<dbReference type="CDD" id="cd08662">
    <property type="entry name" value="M13"/>
    <property type="match status" value="1"/>
</dbReference>
<organism evidence="11 12">
    <name type="scientific">Actinia tenebrosa</name>
    <name type="common">Australian red waratah sea anemone</name>
    <dbReference type="NCBI Taxonomy" id="6105"/>
    <lineage>
        <taxon>Eukaryota</taxon>
        <taxon>Metazoa</taxon>
        <taxon>Cnidaria</taxon>
        <taxon>Anthozoa</taxon>
        <taxon>Hexacorallia</taxon>
        <taxon>Actiniaria</taxon>
        <taxon>Actiniidae</taxon>
        <taxon>Actinia</taxon>
    </lineage>
</organism>
<dbReference type="RefSeq" id="XP_031556633.1">
    <property type="nucleotide sequence ID" value="XM_031700773.1"/>
</dbReference>
<dbReference type="AlphaFoldDB" id="A0A6P8HNN8"/>
<comment type="cofactor">
    <cofactor evidence="1">
        <name>Zn(2+)</name>
        <dbReference type="ChEBI" id="CHEBI:29105"/>
    </cofactor>
</comment>
<evidence type="ECO:0000259" key="10">
    <source>
        <dbReference type="Pfam" id="PF05649"/>
    </source>
</evidence>
<dbReference type="InParanoid" id="A0A6P8HNN8"/>
<dbReference type="PANTHER" id="PTHR11733">
    <property type="entry name" value="ZINC METALLOPROTEASE FAMILY M13 NEPRILYSIN-RELATED"/>
    <property type="match status" value="1"/>
</dbReference>
<dbReference type="InterPro" id="IPR018497">
    <property type="entry name" value="Peptidase_M13_C"/>
</dbReference>
<dbReference type="InterPro" id="IPR000718">
    <property type="entry name" value="Peptidase_M13"/>
</dbReference>
<evidence type="ECO:0000256" key="4">
    <source>
        <dbReference type="ARBA" id="ARBA00022801"/>
    </source>
</evidence>
<dbReference type="GeneID" id="116293351"/>
<evidence type="ECO:0000313" key="11">
    <source>
        <dbReference type="Proteomes" id="UP000515163"/>
    </source>
</evidence>
<dbReference type="Pfam" id="PF01431">
    <property type="entry name" value="Peptidase_M13"/>
    <property type="match status" value="1"/>
</dbReference>
<dbReference type="SUPFAM" id="SSF55486">
    <property type="entry name" value="Metalloproteases ('zincins'), catalytic domain"/>
    <property type="match status" value="1"/>
</dbReference>
<dbReference type="Pfam" id="PF05649">
    <property type="entry name" value="Peptidase_M13_N"/>
    <property type="match status" value="1"/>
</dbReference>
<feature type="chain" id="PRO_5027769417" evidence="8">
    <location>
        <begin position="39"/>
        <end position="760"/>
    </location>
</feature>
<feature type="region of interest" description="Disordered" evidence="7">
    <location>
        <begin position="43"/>
        <end position="64"/>
    </location>
</feature>
<reference evidence="12" key="1">
    <citation type="submission" date="2025-08" db="UniProtKB">
        <authorList>
            <consortium name="RefSeq"/>
        </authorList>
    </citation>
    <scope>IDENTIFICATION</scope>
    <source>
        <tissue evidence="12">Tentacle</tissue>
    </source>
</reference>
<accession>A0A6P8HNN8</accession>
<proteinExistence type="predicted"/>
<keyword evidence="6" id="KW-0482">Metalloprotease</keyword>
<keyword evidence="2" id="KW-0645">Protease</keyword>
<keyword evidence="11" id="KW-1185">Reference proteome</keyword>
<protein>
    <submittedName>
        <fullName evidence="12">Endothelin-converting enzyme 1-like</fullName>
    </submittedName>
</protein>
<dbReference type="Proteomes" id="UP000515163">
    <property type="component" value="Unplaced"/>
</dbReference>
<name>A0A6P8HNN8_ACTTE</name>
<keyword evidence="4" id="KW-0378">Hydrolase</keyword>
<dbReference type="InterPro" id="IPR008753">
    <property type="entry name" value="Peptidase_M13_N"/>
</dbReference>
<evidence type="ECO:0000256" key="3">
    <source>
        <dbReference type="ARBA" id="ARBA00022723"/>
    </source>
</evidence>
<dbReference type="GO" id="GO:0046872">
    <property type="term" value="F:metal ion binding"/>
    <property type="evidence" value="ECO:0007669"/>
    <property type="project" value="UniProtKB-KW"/>
</dbReference>
<dbReference type="GO" id="GO:0004222">
    <property type="term" value="F:metalloendopeptidase activity"/>
    <property type="evidence" value="ECO:0007669"/>
    <property type="project" value="InterPro"/>
</dbReference>
<feature type="domain" description="Peptidase M13 C-terminal" evidence="9">
    <location>
        <begin position="546"/>
        <end position="750"/>
    </location>
</feature>
<evidence type="ECO:0000256" key="2">
    <source>
        <dbReference type="ARBA" id="ARBA00022670"/>
    </source>
</evidence>
<dbReference type="GO" id="GO:0016485">
    <property type="term" value="P:protein processing"/>
    <property type="evidence" value="ECO:0007669"/>
    <property type="project" value="TreeGrafter"/>
</dbReference>
<keyword evidence="3" id="KW-0479">Metal-binding</keyword>
<dbReference type="OrthoDB" id="6475849at2759"/>
<dbReference type="KEGG" id="aten:116293351"/>
<dbReference type="InterPro" id="IPR024079">
    <property type="entry name" value="MetalloPept_cat_dom_sf"/>
</dbReference>
<sequence length="760" mass="86252">MTNGGSGGRQENKRWSLIHGPRFLAVLLVISMIHVAASQNQMGTRDRGFNKNRSPRYVKTTGQTSTQSSRVCNTTECIKAAKLIKSSMNLNVHPCDDFYEYACGSWSFINPLPSGYSYLSLFDVAHLKMNEYKKLKLENSTKEVSGISKTIQKMPSDLYKSCMNLKAIDNLGAAPLRERIRELGGWDMSGDWDEDTWDFNKTLLSIHKIIKDGPLFLTGGIPDENNKTKKALAILQAGPALKKEEYLNLSSKAMSAYRELIIDVVDLLGGNVNTTAKKVDELISFEAQLADVSLTSGEIDKFLNNNITLIELQREVPEFDWINYFNVLYASPSSSTINESELIYGPALSYLKKAMKIVQKTPKRVLANYMVWFVIRTEVNWLSASFRKAQLEYNQATTGTTSDEELSKKCVGQTEKSFGDVIAVAYIKEHYAQLTSKTRMTKRIFSGAIQAFKDNVNSLTWLDNGTRSEVLQKIDAVKAKIGFPAYMMDSKKLSKIFEKYRGLKITRGTYFKNKVSILKQERQQMLKKFMKPIDLTIWRASPLNNNAQYDILTNTLTLPAVILQPPFFFPNKFLRAYNLGNLGSVVAHEIMHGFSPAGRPYDQEGKTRNWWSRKSLKGFNKRVKCYEEQYSAYKILGKWPIRVKDTADETVTDNGALKIALKDYYNWVKQNPSEAWLLPGLNFTNEQLFYIGFAQNRCSSSTLTRREQMSLSGSHPDDKFRVIGPLANSCEFANTFKCKKNSPMNPLNKCYLWSKEGTLN</sequence>
<dbReference type="Gene3D" id="1.10.1380.10">
    <property type="entry name" value="Neutral endopeptidase , domain2"/>
    <property type="match status" value="1"/>
</dbReference>
<dbReference type="PANTHER" id="PTHR11733:SF240">
    <property type="entry name" value="GH14155P-RELATED"/>
    <property type="match status" value="1"/>
</dbReference>
<evidence type="ECO:0000256" key="7">
    <source>
        <dbReference type="SAM" id="MobiDB-lite"/>
    </source>
</evidence>
<keyword evidence="5" id="KW-0862">Zinc</keyword>
<evidence type="ECO:0000256" key="6">
    <source>
        <dbReference type="ARBA" id="ARBA00023049"/>
    </source>
</evidence>
<evidence type="ECO:0000259" key="9">
    <source>
        <dbReference type="Pfam" id="PF01431"/>
    </source>
</evidence>
<dbReference type="InterPro" id="IPR042089">
    <property type="entry name" value="Peptidase_M13_dom_2"/>
</dbReference>
<keyword evidence="8" id="KW-0732">Signal</keyword>